<feature type="non-terminal residue" evidence="1">
    <location>
        <position position="38"/>
    </location>
</feature>
<sequence>YMMLTTYDRNKPAPLGGPFKSVNLIPEEALWQCGLLWK</sequence>
<reference evidence="1 2" key="1">
    <citation type="journal article" date="2011" name="PLoS Pathog.">
        <title>Dynamic evolution of pathogenicity revealed by sequencing and comparative genomics of 19 Pseudomonas syringae isolates.</title>
        <authorList>
            <person name="Baltrus D.A."/>
            <person name="Nishimura M.T."/>
            <person name="Romanchuk A."/>
            <person name="Chang J.H."/>
            <person name="Mukhtar M.S."/>
            <person name="Cherkis K."/>
            <person name="Roach J."/>
            <person name="Grant S.R."/>
            <person name="Jones C.D."/>
            <person name="Dangl J.L."/>
        </authorList>
    </citation>
    <scope>NUCLEOTIDE SEQUENCE [LARGE SCALE GENOMIC DNA]</scope>
    <source>
        <strain evidence="2">M301072PT</strain>
    </source>
</reference>
<proteinExistence type="predicted"/>
<name>F3G031_PSESX</name>
<dbReference type="AlphaFoldDB" id="F3G031"/>
<dbReference type="EMBL" id="AEAH01004091">
    <property type="protein sequence ID" value="EGH35823.1"/>
    <property type="molecule type" value="Genomic_DNA"/>
</dbReference>
<evidence type="ECO:0000313" key="2">
    <source>
        <dbReference type="Proteomes" id="UP000004471"/>
    </source>
</evidence>
<protein>
    <submittedName>
        <fullName evidence="1">Uncharacterized protein</fullName>
    </submittedName>
</protein>
<gene>
    <name evidence="1" type="ORF">PSYJA_45001</name>
</gene>
<organism evidence="1 2">
    <name type="scientific">Pseudomonas syringae pv. japonica str. M301072</name>
    <dbReference type="NCBI Taxonomy" id="629262"/>
    <lineage>
        <taxon>Bacteria</taxon>
        <taxon>Pseudomonadati</taxon>
        <taxon>Pseudomonadota</taxon>
        <taxon>Gammaproteobacteria</taxon>
        <taxon>Pseudomonadales</taxon>
        <taxon>Pseudomonadaceae</taxon>
        <taxon>Pseudomonas</taxon>
        <taxon>Pseudomonas syringae</taxon>
    </lineage>
</organism>
<feature type="non-terminal residue" evidence="1">
    <location>
        <position position="1"/>
    </location>
</feature>
<evidence type="ECO:0000313" key="1">
    <source>
        <dbReference type="EMBL" id="EGH35823.1"/>
    </source>
</evidence>
<accession>F3G031</accession>
<comment type="caution">
    <text evidence="1">The sequence shown here is derived from an EMBL/GenBank/DDBJ whole genome shotgun (WGS) entry which is preliminary data.</text>
</comment>
<dbReference type="Proteomes" id="UP000004471">
    <property type="component" value="Unassembled WGS sequence"/>
</dbReference>